<dbReference type="EMBL" id="BMDY01000004">
    <property type="protein sequence ID" value="GGA98951.1"/>
    <property type="molecule type" value="Genomic_DNA"/>
</dbReference>
<evidence type="ECO:0000259" key="1">
    <source>
        <dbReference type="Pfam" id="PF04230"/>
    </source>
</evidence>
<reference evidence="3" key="1">
    <citation type="journal article" date="2019" name="Int. J. Syst. Evol. Microbiol.">
        <title>The Global Catalogue of Microorganisms (GCM) 10K type strain sequencing project: providing services to taxonomists for standard genome sequencing and annotation.</title>
        <authorList>
            <consortium name="The Broad Institute Genomics Platform"/>
            <consortium name="The Broad Institute Genome Sequencing Center for Infectious Disease"/>
            <person name="Wu L."/>
            <person name="Ma J."/>
        </authorList>
    </citation>
    <scope>NUCLEOTIDE SEQUENCE [LARGE SCALE GENOMIC DNA]</scope>
    <source>
        <strain evidence="3">CGMCC 1.10131</strain>
    </source>
</reference>
<accession>A0ABQ1I0Q7</accession>
<keyword evidence="3" id="KW-1185">Reference proteome</keyword>
<protein>
    <recommendedName>
        <fullName evidence="1">Polysaccharide pyruvyl transferase domain-containing protein</fullName>
    </recommendedName>
</protein>
<name>A0ABQ1I0Q7_9ALTE</name>
<dbReference type="RefSeq" id="WP_055732148.1">
    <property type="nucleotide sequence ID" value="NZ_BMDY01000004.1"/>
</dbReference>
<organism evidence="2 3">
    <name type="scientific">Agarivorans gilvus</name>
    <dbReference type="NCBI Taxonomy" id="680279"/>
    <lineage>
        <taxon>Bacteria</taxon>
        <taxon>Pseudomonadati</taxon>
        <taxon>Pseudomonadota</taxon>
        <taxon>Gammaproteobacteria</taxon>
        <taxon>Alteromonadales</taxon>
        <taxon>Alteromonadaceae</taxon>
        <taxon>Agarivorans</taxon>
    </lineage>
</organism>
<sequence length="386" mass="43816">MIIELKGVEFENKGAELMLRAILQRIEEYWPEAEIALTPSQKASFKQRASVGAWQKLSLRKLYLDLNCITYWLPTTVRRYFRKWGVVTEADIDVVIDASGFSYSDQWSPKMSIRHLCGEIKRNNAHGKPYIFMPQAMGPFSDPGVRANIARYFPKAALVCARESETYKYIHDITGDFSSLKQYGDFTNAVSLVDDCFPMSNGKMACIVPNKNMVNPRNSNKRWLNSYESTLLNAIAIYRAKGLTPFFLNHEGHEDGLLISSLNEQLDQPLPVIEEADPVKVKSIIASSKAVLCSRYHGCISALSNGIACLSTSWSHKYESLYEDYLAKKLLISPDISKPQLEALIELSLNVDSSLHEDIKLKAEQYKKETEQLWLEVKRVVDTVKK</sequence>
<feature type="domain" description="Polysaccharide pyruvyl transferase" evidence="1">
    <location>
        <begin position="12"/>
        <end position="316"/>
    </location>
</feature>
<gene>
    <name evidence="2" type="ORF">GCM10007414_09960</name>
</gene>
<dbReference type="PANTHER" id="PTHR36836">
    <property type="entry name" value="COLANIC ACID BIOSYNTHESIS PROTEIN WCAK"/>
    <property type="match status" value="1"/>
</dbReference>
<dbReference type="PANTHER" id="PTHR36836:SF1">
    <property type="entry name" value="COLANIC ACID BIOSYNTHESIS PROTEIN WCAK"/>
    <property type="match status" value="1"/>
</dbReference>
<proteinExistence type="predicted"/>
<dbReference type="InterPro" id="IPR007345">
    <property type="entry name" value="Polysacch_pyruvyl_Trfase"/>
</dbReference>
<dbReference type="Pfam" id="PF04230">
    <property type="entry name" value="PS_pyruv_trans"/>
    <property type="match status" value="1"/>
</dbReference>
<evidence type="ECO:0000313" key="2">
    <source>
        <dbReference type="EMBL" id="GGA98951.1"/>
    </source>
</evidence>
<evidence type="ECO:0000313" key="3">
    <source>
        <dbReference type="Proteomes" id="UP000651977"/>
    </source>
</evidence>
<dbReference type="Proteomes" id="UP000651977">
    <property type="component" value="Unassembled WGS sequence"/>
</dbReference>
<comment type="caution">
    <text evidence="2">The sequence shown here is derived from an EMBL/GenBank/DDBJ whole genome shotgun (WGS) entry which is preliminary data.</text>
</comment>